<evidence type="ECO:0008006" key="5">
    <source>
        <dbReference type="Google" id="ProtNLM"/>
    </source>
</evidence>
<reference evidence="3 4" key="1">
    <citation type="submission" date="2014-09" db="EMBL/GenBank/DDBJ databases">
        <title>Genome sequencing of Methyloceanibacter caenitepidi Gela4.</title>
        <authorList>
            <person name="Takeuchi M."/>
            <person name="Susumu S."/>
            <person name="Kamagata Y."/>
            <person name="Oshima K."/>
            <person name="Hattori M."/>
            <person name="Iwasaki W."/>
        </authorList>
    </citation>
    <scope>NUCLEOTIDE SEQUENCE [LARGE SCALE GENOMIC DNA]</scope>
    <source>
        <strain evidence="3 4">Gela4</strain>
    </source>
</reference>
<dbReference type="AlphaFoldDB" id="A0A0A8K0P0"/>
<dbReference type="KEGG" id="mcg:GL4_1005"/>
<name>A0A0A8K0P0_9HYPH</name>
<sequence length="220" mass="23501">MSSEGRGELRRKDGHIWSSGIALAALFTSVALVSGCGGGGGTTGFSSERLPDTLPTIKMPSLSGSNAQPQPLPDPTAAPQVTTADGRATSCPQVVAWPNEKLKTVYQNGHDGDANFILYRGEITKLSRECRVYGGRVVVKYGFAGRLLLGPKGYPGSFSLPVSVKATDAYKAQIGQDRMSVRVTVPGNQTVGYFSMVREMSLPVRTGTRLQDYKIFVALK</sequence>
<gene>
    <name evidence="3" type="ORF">GL4_1005</name>
</gene>
<feature type="transmembrane region" description="Helical" evidence="2">
    <location>
        <begin position="21"/>
        <end position="41"/>
    </location>
</feature>
<dbReference type="EMBL" id="AP014648">
    <property type="protein sequence ID" value="BAQ16465.1"/>
    <property type="molecule type" value="Genomic_DNA"/>
</dbReference>
<evidence type="ECO:0000313" key="4">
    <source>
        <dbReference type="Proteomes" id="UP000031643"/>
    </source>
</evidence>
<feature type="region of interest" description="Disordered" evidence="1">
    <location>
        <begin position="43"/>
        <end position="85"/>
    </location>
</feature>
<keyword evidence="2" id="KW-0472">Membrane</keyword>
<dbReference type="OrthoDB" id="7678486at2"/>
<keyword evidence="2" id="KW-1133">Transmembrane helix</keyword>
<dbReference type="HOGENOM" id="CLU_1188667_0_0_5"/>
<protein>
    <recommendedName>
        <fullName evidence="5">Lipoprotein</fullName>
    </recommendedName>
</protein>
<keyword evidence="4" id="KW-1185">Reference proteome</keyword>
<organism evidence="3 4">
    <name type="scientific">Methyloceanibacter caenitepidi</name>
    <dbReference type="NCBI Taxonomy" id="1384459"/>
    <lineage>
        <taxon>Bacteria</taxon>
        <taxon>Pseudomonadati</taxon>
        <taxon>Pseudomonadota</taxon>
        <taxon>Alphaproteobacteria</taxon>
        <taxon>Hyphomicrobiales</taxon>
        <taxon>Hyphomicrobiaceae</taxon>
        <taxon>Methyloceanibacter</taxon>
    </lineage>
</organism>
<evidence type="ECO:0000313" key="3">
    <source>
        <dbReference type="EMBL" id="BAQ16465.1"/>
    </source>
</evidence>
<keyword evidence="2" id="KW-0812">Transmembrane</keyword>
<proteinExistence type="predicted"/>
<evidence type="ECO:0000256" key="1">
    <source>
        <dbReference type="SAM" id="MobiDB-lite"/>
    </source>
</evidence>
<dbReference type="STRING" id="1384459.GL4_1005"/>
<evidence type="ECO:0000256" key="2">
    <source>
        <dbReference type="SAM" id="Phobius"/>
    </source>
</evidence>
<dbReference type="Proteomes" id="UP000031643">
    <property type="component" value="Chromosome"/>
</dbReference>
<accession>A0A0A8K0P0</accession>